<comment type="caution">
    <text evidence="2">The sequence shown here is derived from an EMBL/GenBank/DDBJ whole genome shotgun (WGS) entry which is preliminary data.</text>
</comment>
<keyword evidence="3" id="KW-1185">Reference proteome</keyword>
<dbReference type="EMBL" id="JAKIKS010000114">
    <property type="protein sequence ID" value="MCL1126905.1"/>
    <property type="molecule type" value="Genomic_DNA"/>
</dbReference>
<evidence type="ECO:0000256" key="1">
    <source>
        <dbReference type="SAM" id="SignalP"/>
    </source>
</evidence>
<dbReference type="PROSITE" id="PS51257">
    <property type="entry name" value="PROKAR_LIPOPROTEIN"/>
    <property type="match status" value="1"/>
</dbReference>
<gene>
    <name evidence="2" type="ORF">L2764_21070</name>
</gene>
<feature type="chain" id="PRO_5047371217" description="Cytochrome c family protein" evidence="1">
    <location>
        <begin position="20"/>
        <end position="421"/>
    </location>
</feature>
<feature type="signal peptide" evidence="1">
    <location>
        <begin position="1"/>
        <end position="19"/>
    </location>
</feature>
<protein>
    <recommendedName>
        <fullName evidence="4">Cytochrome c family protein</fullName>
    </recommendedName>
</protein>
<dbReference type="Proteomes" id="UP001203423">
    <property type="component" value="Unassembled WGS sequence"/>
</dbReference>
<evidence type="ECO:0008006" key="4">
    <source>
        <dbReference type="Google" id="ProtNLM"/>
    </source>
</evidence>
<sequence>MKMKLGLLFLCLNVMTACTQDNTNKQNVNKAVSESGSSQSPLLAYCQFPASAPTAGANQKAFDDYSWQMFLSLNWVNSQTQRGVPDCDKALDASGPRVWESWKTTSELFLPNAAAPGDWNSGWDGVNTPPKLSATSKVAKRIQAALEAEPKGSGILQAVGGWLIDQRGNPTYYQIASNEISYNYIVSNQLYNADTVKAFNPVNFPWETAEIKASWRILTNMDDDTRYLTLTALVEEFDAQGKSKHIFTSQTLGLVGLHIINKPEGFPQWVWATFEQVDNVDDKEAFASYYNASATNPNQSPCQPSVIPCTPKEGASFTTPDPLTRLTPIAAETLLVNQTFQGMLTDSVLQYYQLVTTQRPNNPNDPGDPLGTPEPNIAANVTMESYIQESSNCMACHQTASGIDSLYHSDFSFMLLNATQP</sequence>
<proteinExistence type="predicted"/>
<dbReference type="RefSeq" id="WP_248942315.1">
    <property type="nucleotide sequence ID" value="NZ_JAKIKS010000114.1"/>
</dbReference>
<keyword evidence="1" id="KW-0732">Signal</keyword>
<evidence type="ECO:0000313" key="2">
    <source>
        <dbReference type="EMBL" id="MCL1126905.1"/>
    </source>
</evidence>
<name>A0ABT0LGW4_9GAMM</name>
<evidence type="ECO:0000313" key="3">
    <source>
        <dbReference type="Proteomes" id="UP001203423"/>
    </source>
</evidence>
<accession>A0ABT0LGW4</accession>
<organism evidence="2 3">
    <name type="scientific">Shewanella surugensis</name>
    <dbReference type="NCBI Taxonomy" id="212020"/>
    <lineage>
        <taxon>Bacteria</taxon>
        <taxon>Pseudomonadati</taxon>
        <taxon>Pseudomonadota</taxon>
        <taxon>Gammaproteobacteria</taxon>
        <taxon>Alteromonadales</taxon>
        <taxon>Shewanellaceae</taxon>
        <taxon>Shewanella</taxon>
    </lineage>
</organism>
<reference evidence="2 3" key="1">
    <citation type="submission" date="2022-01" db="EMBL/GenBank/DDBJ databases">
        <title>Whole genome-based taxonomy of the Shewanellaceae.</title>
        <authorList>
            <person name="Martin-Rodriguez A.J."/>
        </authorList>
    </citation>
    <scope>NUCLEOTIDE SEQUENCE [LARGE SCALE GENOMIC DNA]</scope>
    <source>
        <strain evidence="2 3">DSM 17177</strain>
    </source>
</reference>